<evidence type="ECO:0000313" key="3">
    <source>
        <dbReference type="Proteomes" id="UP000031599"/>
    </source>
</evidence>
<accession>A0A0C2D1Y4</accession>
<evidence type="ECO:0000313" key="2">
    <source>
        <dbReference type="EMBL" id="KIG14162.1"/>
    </source>
</evidence>
<comment type="caution">
    <text evidence="2">The sequence shown here is derived from an EMBL/GenBank/DDBJ whole genome shotgun (WGS) entry which is preliminary data.</text>
</comment>
<feature type="region of interest" description="Disordered" evidence="1">
    <location>
        <begin position="1"/>
        <end position="101"/>
    </location>
</feature>
<dbReference type="AlphaFoldDB" id="A0A0C2D1Y4"/>
<dbReference type="Proteomes" id="UP000031599">
    <property type="component" value="Unassembled WGS sequence"/>
</dbReference>
<feature type="compositionally biased region" description="Basic and acidic residues" evidence="1">
    <location>
        <begin position="1"/>
        <end position="10"/>
    </location>
</feature>
<proteinExistence type="predicted"/>
<dbReference type="EMBL" id="JMCC02000078">
    <property type="protein sequence ID" value="KIG14162.1"/>
    <property type="molecule type" value="Genomic_DNA"/>
</dbReference>
<name>A0A0C2D1Y4_9BACT</name>
<evidence type="ECO:0000256" key="1">
    <source>
        <dbReference type="SAM" id="MobiDB-lite"/>
    </source>
</evidence>
<reference evidence="2 3" key="1">
    <citation type="submission" date="2014-12" db="EMBL/GenBank/DDBJ databases">
        <title>Genome assembly of Enhygromyxa salina DSM 15201.</title>
        <authorList>
            <person name="Sharma G."/>
            <person name="Subramanian S."/>
        </authorList>
    </citation>
    <scope>NUCLEOTIDE SEQUENCE [LARGE SCALE GENOMIC DNA]</scope>
    <source>
        <strain evidence="2 3">DSM 15201</strain>
    </source>
</reference>
<organism evidence="2 3">
    <name type="scientific">Enhygromyxa salina</name>
    <dbReference type="NCBI Taxonomy" id="215803"/>
    <lineage>
        <taxon>Bacteria</taxon>
        <taxon>Pseudomonadati</taxon>
        <taxon>Myxococcota</taxon>
        <taxon>Polyangia</taxon>
        <taxon>Nannocystales</taxon>
        <taxon>Nannocystaceae</taxon>
        <taxon>Enhygromyxa</taxon>
    </lineage>
</organism>
<sequence>MDARVLERLHGQGWRSRVGFGRGRARPQATESQQGGEDGGSEQRALHDWDTSGVGGEHTRRARTIKGVGRSALERGRSAREGMCGRPERGSGARPPTPGGG</sequence>
<gene>
    <name evidence="2" type="ORF">DB30_07088</name>
</gene>
<protein>
    <submittedName>
        <fullName evidence="2">Uncharacterized protein</fullName>
    </submittedName>
</protein>